<name>A0A6J4NBQ3_9BACT</name>
<organism evidence="2">
    <name type="scientific">uncultured Phycisphaerae bacterium</name>
    <dbReference type="NCBI Taxonomy" id="904963"/>
    <lineage>
        <taxon>Bacteria</taxon>
        <taxon>Pseudomonadati</taxon>
        <taxon>Planctomycetota</taxon>
        <taxon>Phycisphaerae</taxon>
        <taxon>environmental samples</taxon>
    </lineage>
</organism>
<evidence type="ECO:0000313" key="2">
    <source>
        <dbReference type="EMBL" id="CAA9383505.1"/>
    </source>
</evidence>
<feature type="region of interest" description="Disordered" evidence="1">
    <location>
        <begin position="1"/>
        <end position="38"/>
    </location>
</feature>
<dbReference type="EMBL" id="CADCUQ010000195">
    <property type="protein sequence ID" value="CAA9383505.1"/>
    <property type="molecule type" value="Genomic_DNA"/>
</dbReference>
<dbReference type="AlphaFoldDB" id="A0A6J4NBQ3"/>
<gene>
    <name evidence="2" type="ORF">AVDCRST_MAG64-826</name>
</gene>
<proteinExistence type="predicted"/>
<feature type="non-terminal residue" evidence="2">
    <location>
        <position position="38"/>
    </location>
</feature>
<reference evidence="2" key="1">
    <citation type="submission" date="2020-02" db="EMBL/GenBank/DDBJ databases">
        <authorList>
            <person name="Meier V. D."/>
        </authorList>
    </citation>
    <scope>NUCLEOTIDE SEQUENCE</scope>
    <source>
        <strain evidence="2">AVDCRST_MAG64</strain>
    </source>
</reference>
<feature type="non-terminal residue" evidence="2">
    <location>
        <position position="1"/>
    </location>
</feature>
<sequence>VSSNASRAKRNGDLRSPAKRGKRNGTQETGPARRGKRV</sequence>
<evidence type="ECO:0000256" key="1">
    <source>
        <dbReference type="SAM" id="MobiDB-lite"/>
    </source>
</evidence>
<accession>A0A6J4NBQ3</accession>
<protein>
    <submittedName>
        <fullName evidence="2">Uncharacterized protein</fullName>
    </submittedName>
</protein>